<dbReference type="STRING" id="74969.FAD_0670"/>
<evidence type="ECO:0000313" key="1">
    <source>
        <dbReference type="EMBL" id="ARD84579.1"/>
    </source>
</evidence>
<dbReference type="EMBL" id="CP015363">
    <property type="protein sequence ID" value="ARD84579.1"/>
    <property type="molecule type" value="Genomic_DNA"/>
</dbReference>
<gene>
    <name evidence="1" type="ORF">FAD_0670</name>
</gene>
<organism evidence="1 2">
    <name type="scientific">Ferroplasma acidiphilum</name>
    <dbReference type="NCBI Taxonomy" id="74969"/>
    <lineage>
        <taxon>Archaea</taxon>
        <taxon>Methanobacteriati</taxon>
        <taxon>Thermoplasmatota</taxon>
        <taxon>Thermoplasmata</taxon>
        <taxon>Thermoplasmatales</taxon>
        <taxon>Ferroplasmaceae</taxon>
        <taxon>Ferroplasma</taxon>
    </lineage>
</organism>
<reference evidence="1 2" key="1">
    <citation type="submission" date="2011-10" db="EMBL/GenBank/DDBJ databases">
        <title>Metabolic and evolutionary patterns in the extreme acidophile Ferroplasma acidiphilum.</title>
        <authorList>
            <person name="Golyshina O.V."/>
            <person name="Kozyavkin S.A."/>
            <person name="Tatusov R.L."/>
            <person name="Slesarev A.I."/>
            <person name="Golyshin P.N."/>
        </authorList>
    </citation>
    <scope>NUCLEOTIDE SEQUENCE [LARGE SCALE GENOMIC DNA]</scope>
    <source>
        <strain evidence="2">Y</strain>
    </source>
</reference>
<proteinExistence type="predicted"/>
<dbReference type="Proteomes" id="UP000192050">
    <property type="component" value="Chromosome"/>
</dbReference>
<dbReference type="AlphaFoldDB" id="A0A1V0N3A3"/>
<accession>A0A1V0N3A3</accession>
<protein>
    <submittedName>
        <fullName evidence="1">Uncharacterized protein</fullName>
    </submittedName>
</protein>
<dbReference type="KEGG" id="fai:FAD_0670"/>
<evidence type="ECO:0000313" key="2">
    <source>
        <dbReference type="Proteomes" id="UP000192050"/>
    </source>
</evidence>
<sequence>MQLYTVFIMRIKKMITISQENYDFLKQHPEIKLSALVENGINEYRTVIKNR</sequence>
<keyword evidence="2" id="KW-1185">Reference proteome</keyword>
<name>A0A1V0N3A3_9ARCH</name>